<gene>
    <name evidence="2" type="ORF">V2J94_20590</name>
</gene>
<accession>A0ABU7PYU3</accession>
<dbReference type="Proteomes" id="UP001354709">
    <property type="component" value="Unassembled WGS sequence"/>
</dbReference>
<evidence type="ECO:0000313" key="3">
    <source>
        <dbReference type="Proteomes" id="UP001354709"/>
    </source>
</evidence>
<comment type="caution">
    <text evidence="2">The sequence shown here is derived from an EMBL/GenBank/DDBJ whole genome shotgun (WGS) entry which is preliminary data.</text>
</comment>
<protein>
    <recommendedName>
        <fullName evidence="4">DNA primase</fullName>
    </recommendedName>
</protein>
<dbReference type="RefSeq" id="WP_330810442.1">
    <property type="nucleotide sequence ID" value="NZ_JAZBJO010000011.1"/>
</dbReference>
<evidence type="ECO:0000313" key="2">
    <source>
        <dbReference type="EMBL" id="MEE4594253.1"/>
    </source>
</evidence>
<feature type="compositionally biased region" description="Acidic residues" evidence="1">
    <location>
        <begin position="46"/>
        <end position="74"/>
    </location>
</feature>
<name>A0ABU7PYU3_9ACTN</name>
<evidence type="ECO:0000256" key="1">
    <source>
        <dbReference type="SAM" id="MobiDB-lite"/>
    </source>
</evidence>
<feature type="region of interest" description="Disordered" evidence="1">
    <location>
        <begin position="1"/>
        <end position="103"/>
    </location>
</feature>
<dbReference type="EMBL" id="JAZBJO010000011">
    <property type="protein sequence ID" value="MEE4594253.1"/>
    <property type="molecule type" value="Genomic_DNA"/>
</dbReference>
<organism evidence="2 3">
    <name type="scientific">Streptomyces asiaticus subsp. ignotus</name>
    <dbReference type="NCBI Taxonomy" id="3098222"/>
    <lineage>
        <taxon>Bacteria</taxon>
        <taxon>Bacillati</taxon>
        <taxon>Actinomycetota</taxon>
        <taxon>Actinomycetes</taxon>
        <taxon>Kitasatosporales</taxon>
        <taxon>Streptomycetaceae</taxon>
        <taxon>Streptomyces</taxon>
        <taxon>Streptomyces violaceusniger group</taxon>
    </lineage>
</organism>
<evidence type="ECO:0008006" key="4">
    <source>
        <dbReference type="Google" id="ProtNLM"/>
    </source>
</evidence>
<reference evidence="2 3" key="1">
    <citation type="submission" date="2023-11" db="EMBL/GenBank/DDBJ databases">
        <title>30 novel species of actinomycetes from the DSMZ collection.</title>
        <authorList>
            <person name="Nouioui I."/>
        </authorList>
    </citation>
    <scope>NUCLEOTIDE SEQUENCE [LARGE SCALE GENOMIC DNA]</scope>
    <source>
        <strain evidence="2 3">DSM 41524</strain>
    </source>
</reference>
<feature type="region of interest" description="Disordered" evidence="1">
    <location>
        <begin position="195"/>
        <end position="223"/>
    </location>
</feature>
<sequence length="223" mass="23773">MEQSTGPIIPPMHTAGTDPGYIPGLTSPRPADVEEDAPDKAAAEQPPEEVTAEDEPELDDEEGVEAEAESDGEADVSKDVVASDGEADDDAEDEDADADGGAVFEVSDRRGAIRAGRRGVVFELDGEKAEFGWDEIGAVEVDTPRFGKRFGITVYTTNRRWYTADVEAPARKLLKEWTAELDAVLDAYFEDSKDTGAEAGAEAEGKAVEADDSKDTDAKDATS</sequence>
<feature type="compositionally biased region" description="Basic and acidic residues" evidence="1">
    <location>
        <begin position="203"/>
        <end position="223"/>
    </location>
</feature>
<proteinExistence type="predicted"/>
<keyword evidence="3" id="KW-1185">Reference proteome</keyword>
<feature type="compositionally biased region" description="Acidic residues" evidence="1">
    <location>
        <begin position="85"/>
        <end position="98"/>
    </location>
</feature>